<dbReference type="InterPro" id="IPR029044">
    <property type="entry name" value="Nucleotide-diphossugar_trans"/>
</dbReference>
<dbReference type="CDD" id="cd02513">
    <property type="entry name" value="CMP-NeuAc_Synthase"/>
    <property type="match status" value="1"/>
</dbReference>
<sequence length="232" mass="26332">MRTLVVIPARGGSKGVPKKNIKLLGGKPLIAHAIECANGSKLVSKIVVSTDSDEIEAIVSKYKIEVVKRPLELADDTSNVVTAVVHAYKFLNEEFDIIVLLQPTSPLRTPKQLDDVIRLLQENLQTDGVISVVPMNDIHPARMYNLTDNSILAPFLENSETLRRQDLNPVYYRNGCFYAVRTKAFFKQKSFMVENKLAYIMNPEWLANIDTQRDFKLATLLYQDWKNENTNH</sequence>
<keyword evidence="1" id="KW-0548">Nucleotidyltransferase</keyword>
<proteinExistence type="predicted"/>
<dbReference type="InterPro" id="IPR050793">
    <property type="entry name" value="CMP-NeuNAc_synthase"/>
</dbReference>
<dbReference type="PANTHER" id="PTHR21485:SF6">
    <property type="entry name" value="N-ACYLNEURAMINATE CYTIDYLYLTRANSFERASE-RELATED"/>
    <property type="match status" value="1"/>
</dbReference>
<reference evidence="1" key="1">
    <citation type="submission" date="2024-07" db="EMBL/GenBank/DDBJ databases">
        <authorList>
            <person name="Biller S.J."/>
        </authorList>
    </citation>
    <scope>NUCLEOTIDE SEQUENCE</scope>
    <source>
        <strain evidence="1">WC2429</strain>
    </source>
</reference>
<protein>
    <submittedName>
        <fullName evidence="1">2-C-methyl-D-erythritol 4-phosphate cytidylyltransferase</fullName>
    </submittedName>
</protein>
<organism evidence="1">
    <name type="scientific">Flavobacterium sp. WC2429</name>
    <dbReference type="NCBI Taxonomy" id="3234140"/>
    <lineage>
        <taxon>Bacteria</taxon>
        <taxon>Pseudomonadati</taxon>
        <taxon>Bacteroidota</taxon>
        <taxon>Flavobacteriia</taxon>
        <taxon>Flavobacteriales</taxon>
        <taxon>Flavobacteriaceae</taxon>
        <taxon>Flavobacterium</taxon>
    </lineage>
</organism>
<dbReference type="GO" id="GO:0008781">
    <property type="term" value="F:N-acylneuraminate cytidylyltransferase activity"/>
    <property type="evidence" value="ECO:0007669"/>
    <property type="project" value="TreeGrafter"/>
</dbReference>
<gene>
    <name evidence="1" type="ORF">AB3G32_01375</name>
</gene>
<name>A0AB39WM06_9FLAO</name>
<evidence type="ECO:0000313" key="1">
    <source>
        <dbReference type="EMBL" id="XDV02322.1"/>
    </source>
</evidence>
<dbReference type="RefSeq" id="WP_369765608.1">
    <property type="nucleotide sequence ID" value="NZ_CP165627.1"/>
</dbReference>
<keyword evidence="1" id="KW-0808">Transferase</keyword>
<dbReference type="InterPro" id="IPR003329">
    <property type="entry name" value="Cytidylyl_trans"/>
</dbReference>
<dbReference type="Gene3D" id="3.90.550.10">
    <property type="entry name" value="Spore Coat Polysaccharide Biosynthesis Protein SpsA, Chain A"/>
    <property type="match status" value="1"/>
</dbReference>
<dbReference type="PANTHER" id="PTHR21485">
    <property type="entry name" value="HAD SUPERFAMILY MEMBERS CMAS AND KDSC"/>
    <property type="match status" value="1"/>
</dbReference>
<dbReference type="Pfam" id="PF02348">
    <property type="entry name" value="CTP_transf_3"/>
    <property type="match status" value="1"/>
</dbReference>
<dbReference type="SUPFAM" id="SSF53448">
    <property type="entry name" value="Nucleotide-diphospho-sugar transferases"/>
    <property type="match status" value="1"/>
</dbReference>
<dbReference type="AlphaFoldDB" id="A0AB39WM06"/>
<accession>A0AB39WM06</accession>
<dbReference type="EMBL" id="CP165627">
    <property type="protein sequence ID" value="XDV02322.1"/>
    <property type="molecule type" value="Genomic_DNA"/>
</dbReference>